<dbReference type="GO" id="GO:0016491">
    <property type="term" value="F:oxidoreductase activity"/>
    <property type="evidence" value="ECO:0007669"/>
    <property type="project" value="InterPro"/>
</dbReference>
<organism evidence="2 3">
    <name type="scientific">Candidatus Desulfovibrio kirbyi</name>
    <dbReference type="NCBI Taxonomy" id="2696086"/>
    <lineage>
        <taxon>Bacteria</taxon>
        <taxon>Pseudomonadati</taxon>
        <taxon>Thermodesulfobacteriota</taxon>
        <taxon>Desulfovibrionia</taxon>
        <taxon>Desulfovibrionales</taxon>
        <taxon>Desulfovibrionaceae</taxon>
        <taxon>Desulfovibrio</taxon>
    </lineage>
</organism>
<reference evidence="2 3" key="1">
    <citation type="journal article" date="2020" name="ISME J.">
        <title>Parallel Reductive Genome Evolution in Desulfovibrio Ectosymbionts Independently Acquired by Trichonympha Protists in the Termite Gut.</title>
        <authorList>
            <person name="Takeuchi M."/>
            <person name="Kuwahara H."/>
            <person name="Murakami T."/>
            <person name="Takahashi K."/>
            <person name="Kajitani R."/>
            <person name="Toyoda A."/>
            <person name="Itoh T."/>
            <person name="Ohkuma M."/>
            <person name="Hongoh Y."/>
        </authorList>
    </citation>
    <scope>NUCLEOTIDE SEQUENCE [LARGE SCALE GENOMIC DNA]</scope>
    <source>
        <strain evidence="2">ZnDsv-02</strain>
    </source>
</reference>
<comment type="caution">
    <text evidence="2">The sequence shown here is derived from an EMBL/GenBank/DDBJ whole genome shotgun (WGS) entry which is preliminary data.</text>
</comment>
<dbReference type="SUPFAM" id="SSF55469">
    <property type="entry name" value="FMN-dependent nitroreductase-like"/>
    <property type="match status" value="1"/>
</dbReference>
<dbReference type="Pfam" id="PF00881">
    <property type="entry name" value="Nitroreductase"/>
    <property type="match status" value="1"/>
</dbReference>
<feature type="domain" description="Nitroreductase" evidence="1">
    <location>
        <begin position="52"/>
        <end position="198"/>
    </location>
</feature>
<evidence type="ECO:0000313" key="2">
    <source>
        <dbReference type="EMBL" id="GFH63013.1"/>
    </source>
</evidence>
<name>A0A6L2R662_9BACT</name>
<dbReference type="EMBL" id="BLLL01000007">
    <property type="protein sequence ID" value="GFH63013.1"/>
    <property type="molecule type" value="Genomic_DNA"/>
</dbReference>
<dbReference type="InterPro" id="IPR000415">
    <property type="entry name" value="Nitroreductase-like"/>
</dbReference>
<dbReference type="Proteomes" id="UP000505077">
    <property type="component" value="Unassembled WGS sequence"/>
</dbReference>
<protein>
    <submittedName>
        <fullName evidence="2">NADPH:FMN oxidoreductases</fullName>
    </submittedName>
</protein>
<dbReference type="InterPro" id="IPR052544">
    <property type="entry name" value="Bacteriocin_Proc_Enz"/>
</dbReference>
<dbReference type="AlphaFoldDB" id="A0A6L2R662"/>
<evidence type="ECO:0000259" key="1">
    <source>
        <dbReference type="Pfam" id="PF00881"/>
    </source>
</evidence>
<sequence>MNMSNFLKTIFLALVIVAAFFVPVAAVVPVDVITLPASDKSGGMPLMRALNERKSLRAFTDEAISQQDLSNLLWAAFGINRADGRRTAPTARNSQQVRIYAAMANGVWLYDAAKHALYKVLERDVTQSFHAPLTLVYAVADDKYGPMHAGAVFQNVGLYCASAGLGNVVKAQGVNVLTNDELKLPADYAVVIVQSVGRPR</sequence>
<evidence type="ECO:0000313" key="3">
    <source>
        <dbReference type="Proteomes" id="UP000505077"/>
    </source>
</evidence>
<dbReference type="PANTHER" id="PTHR43745:SF2">
    <property type="entry name" value="NITROREDUCTASE MJ1384-RELATED"/>
    <property type="match status" value="1"/>
</dbReference>
<dbReference type="Gene3D" id="3.40.109.10">
    <property type="entry name" value="NADH Oxidase"/>
    <property type="match status" value="1"/>
</dbReference>
<gene>
    <name evidence="2" type="ORF">ZNDK_0784</name>
</gene>
<accession>A0A6L2R662</accession>
<dbReference type="InterPro" id="IPR029479">
    <property type="entry name" value="Nitroreductase"/>
</dbReference>
<dbReference type="PANTHER" id="PTHR43745">
    <property type="entry name" value="NITROREDUCTASE MJ1384-RELATED"/>
    <property type="match status" value="1"/>
</dbReference>
<proteinExistence type="predicted"/>